<dbReference type="InterPro" id="IPR037401">
    <property type="entry name" value="SnoaL-like"/>
</dbReference>
<dbReference type="PANTHER" id="PTHR38436:SF3">
    <property type="entry name" value="CARBOXYMETHYLENEBUTENOLIDASE-RELATED"/>
    <property type="match status" value="1"/>
</dbReference>
<dbReference type="AlphaFoldDB" id="A0A1C1CYE9"/>
<feature type="domain" description="SnoaL-like" evidence="1">
    <location>
        <begin position="294"/>
        <end position="401"/>
    </location>
</feature>
<comment type="caution">
    <text evidence="2">The sequence shown here is derived from an EMBL/GenBank/DDBJ whole genome shotgun (WGS) entry which is preliminary data.</text>
</comment>
<dbReference type="Pfam" id="PF12680">
    <property type="entry name" value="SnoaL_2"/>
    <property type="match status" value="1"/>
</dbReference>
<dbReference type="VEuPathDB" id="FungiDB:CLCR_10149"/>
<gene>
    <name evidence="2" type="ORF">CLCR_10149</name>
</gene>
<protein>
    <recommendedName>
        <fullName evidence="1">SnoaL-like domain-containing protein</fullName>
    </recommendedName>
</protein>
<dbReference type="SUPFAM" id="SSF54427">
    <property type="entry name" value="NTF2-like"/>
    <property type="match status" value="1"/>
</dbReference>
<dbReference type="InterPro" id="IPR009959">
    <property type="entry name" value="Cyclase_SnoaL-like"/>
</dbReference>
<dbReference type="Gene3D" id="3.10.450.50">
    <property type="match status" value="1"/>
</dbReference>
<dbReference type="OrthoDB" id="5440at2759"/>
<organism evidence="2 3">
    <name type="scientific">Cladophialophora carrionii</name>
    <dbReference type="NCBI Taxonomy" id="86049"/>
    <lineage>
        <taxon>Eukaryota</taxon>
        <taxon>Fungi</taxon>
        <taxon>Dikarya</taxon>
        <taxon>Ascomycota</taxon>
        <taxon>Pezizomycotina</taxon>
        <taxon>Eurotiomycetes</taxon>
        <taxon>Chaetothyriomycetidae</taxon>
        <taxon>Chaetothyriales</taxon>
        <taxon>Herpotrichiellaceae</taxon>
        <taxon>Cladophialophora</taxon>
    </lineage>
</organism>
<dbReference type="VEuPathDB" id="FungiDB:G647_00525"/>
<evidence type="ECO:0000313" key="3">
    <source>
        <dbReference type="Proteomes" id="UP000094526"/>
    </source>
</evidence>
<keyword evidence="3" id="KW-1185">Reference proteome</keyword>
<evidence type="ECO:0000259" key="1">
    <source>
        <dbReference type="Pfam" id="PF12680"/>
    </source>
</evidence>
<dbReference type="GO" id="GO:0030638">
    <property type="term" value="P:polyketide metabolic process"/>
    <property type="evidence" value="ECO:0007669"/>
    <property type="project" value="InterPro"/>
</dbReference>
<dbReference type="STRING" id="86049.A0A1C1CYE9"/>
<dbReference type="InterPro" id="IPR032710">
    <property type="entry name" value="NTF2-like_dom_sf"/>
</dbReference>
<dbReference type="PANTHER" id="PTHR38436">
    <property type="entry name" value="POLYKETIDE CYCLASE SNOAL-LIKE DOMAIN"/>
    <property type="match status" value="1"/>
</dbReference>
<dbReference type="EMBL" id="LGRB01000008">
    <property type="protein sequence ID" value="OCT53563.1"/>
    <property type="molecule type" value="Genomic_DNA"/>
</dbReference>
<sequence>MVRIDVGGFPNINIATTDGKFDIPKTKQQIRQRMRGGGRTVHLSWNTTTPRIVLTSDTDDFDPTIISHFQQEGFQLSYLEYDGNKQDYMAKLQHLQDPLELGEKYAIVGFELDVGTATHGLGTRYDSLPAKLGDEYKYHACTTFPFSILSVELPQRQCTQVKLQRVSVLGLTNSLLAAYGDAATLVLEACMKPMPKLVAVVAYYPGHPPRSTTNFPPTLHVQIHLAATQKWGTRWPSYRYENTEPGFAEHDLEEFDKIGASLAWTRTLSTLRTAFDIDGPDLEAIWVNHTRLEFAEKDADKTMATMVAQPYVNHVPTMTGGIGYDQLRRFYADFFIPNNPPDMRIRLLSRTVGVDRIVDEMFVSFTHTTEISWMLPGVPPTDKKVEVVLVSVVCIRGGKLYHEHIHWDQATVLVQIGLLDPKYIPKTFKTAEEGREDEVERLPVCGREAARKVLDEDSSHSNELIPDW</sequence>
<name>A0A1C1CYE9_9EURO</name>
<accession>A0A1C1CYE9</accession>
<evidence type="ECO:0000313" key="2">
    <source>
        <dbReference type="EMBL" id="OCT53563.1"/>
    </source>
</evidence>
<dbReference type="Proteomes" id="UP000094526">
    <property type="component" value="Unassembled WGS sequence"/>
</dbReference>
<reference evidence="3" key="1">
    <citation type="submission" date="2015-07" db="EMBL/GenBank/DDBJ databases">
        <authorList>
            <person name="Teixeira M.M."/>
            <person name="Souza R.C."/>
            <person name="Almeida L.G."/>
            <person name="Vicente V.A."/>
            <person name="de Hoog S."/>
            <person name="Bocca A.L."/>
            <person name="de Almeida S.R."/>
            <person name="Vasconcelos A.T."/>
            <person name="Felipe M.S."/>
        </authorList>
    </citation>
    <scope>NUCLEOTIDE SEQUENCE [LARGE SCALE GENOMIC DNA]</scope>
    <source>
        <strain evidence="3">KSF</strain>
    </source>
</reference>
<proteinExistence type="predicted"/>